<dbReference type="Proteomes" id="UP000018144">
    <property type="component" value="Unassembled WGS sequence"/>
</dbReference>
<evidence type="ECO:0000256" key="1">
    <source>
        <dbReference type="SAM" id="MobiDB-lite"/>
    </source>
</evidence>
<evidence type="ECO:0000313" key="2">
    <source>
        <dbReference type="EMBL" id="CCX09721.1"/>
    </source>
</evidence>
<name>U4L250_PYROM</name>
<dbReference type="OrthoDB" id="3271094at2759"/>
<feature type="region of interest" description="Disordered" evidence="1">
    <location>
        <begin position="1"/>
        <end position="24"/>
    </location>
</feature>
<dbReference type="AlphaFoldDB" id="U4L250"/>
<dbReference type="EMBL" id="HF935494">
    <property type="protein sequence ID" value="CCX09721.1"/>
    <property type="molecule type" value="Genomic_DNA"/>
</dbReference>
<keyword evidence="3" id="KW-1185">Reference proteome</keyword>
<sequence length="140" mass="16289">MFLEQSRKNTESFILNTSSGKDRNESGLSFWKAKQQRMIKDIRKIKWSMFNAEDARILHQRMQSHVTAFHLFLTALNAQTQARTQRTTNQAAVTARNINDKVDKTLEVSLRTEKTLCEMVDQIKIIMGLDLPRNLGYAWE</sequence>
<evidence type="ECO:0000313" key="3">
    <source>
        <dbReference type="Proteomes" id="UP000018144"/>
    </source>
</evidence>
<reference evidence="2 3" key="1">
    <citation type="journal article" date="2013" name="PLoS Genet.">
        <title>The genome and development-dependent transcriptomes of Pyronema confluens: a window into fungal evolution.</title>
        <authorList>
            <person name="Traeger S."/>
            <person name="Altegoer F."/>
            <person name="Freitag M."/>
            <person name="Gabaldon T."/>
            <person name="Kempken F."/>
            <person name="Kumar A."/>
            <person name="Marcet-Houben M."/>
            <person name="Poggeler S."/>
            <person name="Stajich J.E."/>
            <person name="Nowrousian M."/>
        </authorList>
    </citation>
    <scope>NUCLEOTIDE SEQUENCE [LARGE SCALE GENOMIC DNA]</scope>
    <source>
        <strain evidence="3">CBS 100304</strain>
        <tissue evidence="2">Vegetative mycelium</tissue>
    </source>
</reference>
<gene>
    <name evidence="2" type="ORF">PCON_09314</name>
</gene>
<protein>
    <submittedName>
        <fullName evidence="2">Uncharacterized protein</fullName>
    </submittedName>
</protein>
<proteinExistence type="predicted"/>
<accession>U4L250</accession>
<feature type="compositionally biased region" description="Basic and acidic residues" evidence="1">
    <location>
        <begin position="1"/>
        <end position="10"/>
    </location>
</feature>
<organism evidence="2 3">
    <name type="scientific">Pyronema omphalodes (strain CBS 100304)</name>
    <name type="common">Pyronema confluens</name>
    <dbReference type="NCBI Taxonomy" id="1076935"/>
    <lineage>
        <taxon>Eukaryota</taxon>
        <taxon>Fungi</taxon>
        <taxon>Dikarya</taxon>
        <taxon>Ascomycota</taxon>
        <taxon>Pezizomycotina</taxon>
        <taxon>Pezizomycetes</taxon>
        <taxon>Pezizales</taxon>
        <taxon>Pyronemataceae</taxon>
        <taxon>Pyronema</taxon>
    </lineage>
</organism>